<dbReference type="GO" id="GO:0000155">
    <property type="term" value="F:phosphorelay sensor kinase activity"/>
    <property type="evidence" value="ECO:0007669"/>
    <property type="project" value="InterPro"/>
</dbReference>
<dbReference type="RefSeq" id="WP_008336411.1">
    <property type="nucleotide sequence ID" value="NZ_AFRZ01000001.1"/>
</dbReference>
<dbReference type="OrthoDB" id="5372021at2"/>
<dbReference type="AlphaFoldDB" id="B6BIQ6"/>
<accession>H1FW32</accession>
<evidence type="ECO:0000313" key="9">
    <source>
        <dbReference type="Proteomes" id="UP000006431"/>
    </source>
</evidence>
<feature type="modified residue" description="4-aspartylphosphate" evidence="5">
    <location>
        <position position="572"/>
    </location>
</feature>
<dbReference type="InterPro" id="IPR001789">
    <property type="entry name" value="Sig_transdc_resp-reg_receiver"/>
</dbReference>
<dbReference type="STRING" id="929558.SMGD1_1891"/>
<dbReference type="Proteomes" id="UP000006431">
    <property type="component" value="Unassembled WGS sequence"/>
</dbReference>
<gene>
    <name evidence="8" type="ORF">SMGD1_1891</name>
</gene>
<dbReference type="InterPro" id="IPR036890">
    <property type="entry name" value="HATPase_C_sf"/>
</dbReference>
<dbReference type="SUPFAM" id="SSF47384">
    <property type="entry name" value="Homodimeric domain of signal transducing histidine kinase"/>
    <property type="match status" value="1"/>
</dbReference>
<dbReference type="Gene3D" id="1.10.287.130">
    <property type="match status" value="1"/>
</dbReference>
<name>B6BIQ6_SULGG</name>
<keyword evidence="8" id="KW-0808">Transferase</keyword>
<keyword evidence="4" id="KW-0902">Two-component regulatory system</keyword>
<dbReference type="PATRIC" id="fig|929558.5.peg.1886"/>
<evidence type="ECO:0000256" key="4">
    <source>
        <dbReference type="ARBA" id="ARBA00023012"/>
    </source>
</evidence>
<dbReference type="CDD" id="cd00082">
    <property type="entry name" value="HisKA"/>
    <property type="match status" value="1"/>
</dbReference>
<organism evidence="8 9">
    <name type="scientific">Sulfurimonas gotlandica (strain DSM 19862 / JCM 16533 / GD1)</name>
    <dbReference type="NCBI Taxonomy" id="929558"/>
    <lineage>
        <taxon>Bacteria</taxon>
        <taxon>Pseudomonadati</taxon>
        <taxon>Campylobacterota</taxon>
        <taxon>Epsilonproteobacteria</taxon>
        <taxon>Campylobacterales</taxon>
        <taxon>Sulfurimonadaceae</taxon>
        <taxon>Sulfurimonas</taxon>
    </lineage>
</organism>
<dbReference type="InterPro" id="IPR003594">
    <property type="entry name" value="HATPase_dom"/>
</dbReference>
<dbReference type="PANTHER" id="PTHR45339">
    <property type="entry name" value="HYBRID SIGNAL TRANSDUCTION HISTIDINE KINASE J"/>
    <property type="match status" value="1"/>
</dbReference>
<dbReference type="SUPFAM" id="SSF52172">
    <property type="entry name" value="CheY-like"/>
    <property type="match status" value="1"/>
</dbReference>
<comment type="caution">
    <text evidence="8">The sequence shown here is derived from an EMBL/GenBank/DDBJ whole genome shotgun (WGS) entry which is preliminary data.</text>
</comment>
<keyword evidence="3 5" id="KW-0597">Phosphoprotein</keyword>
<dbReference type="PROSITE" id="PS50110">
    <property type="entry name" value="RESPONSE_REGULATORY"/>
    <property type="match status" value="1"/>
</dbReference>
<dbReference type="Gene3D" id="3.40.50.2300">
    <property type="match status" value="1"/>
</dbReference>
<protein>
    <recommendedName>
        <fullName evidence="2">histidine kinase</fullName>
        <ecNumber evidence="2">2.7.13.3</ecNumber>
    </recommendedName>
</protein>
<dbReference type="InterPro" id="IPR011006">
    <property type="entry name" value="CheY-like_superfamily"/>
</dbReference>
<dbReference type="eggNOG" id="COG2205">
    <property type="taxonomic scope" value="Bacteria"/>
</dbReference>
<evidence type="ECO:0000259" key="7">
    <source>
        <dbReference type="PROSITE" id="PS50110"/>
    </source>
</evidence>
<dbReference type="Pfam" id="PF00072">
    <property type="entry name" value="Response_reg"/>
    <property type="match status" value="1"/>
</dbReference>
<dbReference type="EMBL" id="AFRZ01000001">
    <property type="protein sequence ID" value="EHP30414.1"/>
    <property type="molecule type" value="Genomic_DNA"/>
</dbReference>
<evidence type="ECO:0000256" key="2">
    <source>
        <dbReference type="ARBA" id="ARBA00012438"/>
    </source>
</evidence>
<dbReference type="SMART" id="SM00448">
    <property type="entry name" value="REC"/>
    <property type="match status" value="1"/>
</dbReference>
<dbReference type="Gene3D" id="3.30.565.10">
    <property type="entry name" value="Histidine kinase-like ATPase, C-terminal domain"/>
    <property type="match status" value="1"/>
</dbReference>
<sequence length="645" mass="73812">MGIFSFFKNTKQESEEKYHYSDYFTKELIWDIVDSNSSMMLFFTKKDGWIGANKLFFRTFGFKNIEEFRGKYESVRELFLNESEEIFTEDDKSWLDYIKKYKQDGYHITVSTYNDEMQTINAKCHSVPRMKGFYILELEDITKLHQAELKIKEVENLKSKFLSNIGHEFRTPMNGILGFIELLQQTNLDKNQSEYLQMINRSSKSLMSNIETLLDLSQMQGGRLKLNPSLFSISQEMEKIAYNYGVVGRDKGVSVFSFIDPKLPSEINADFRKIKQVMNSLIQNAIKFTPRGGRIVVEVKLLKKQINGDCSVSFSVKDNGKGIANEQIAMITEPFIAGSQADERLGVGLSLSHGLVSLLGSELKIQSEEGYGSYFNFTINFKASKGQSYKMMPKRKVKVLLLDPSRVDEANFLTIYLRSFAIDVVKSNTLDATIYNGVETLYIIADQKDSSWMLKLGTYSKKIPVILLIDESEKLQTKLTHIVDGVFRKPLLPSLVAKQLNEIYSKDLEIKQEEKHGLREHLSALVVEDNLINQRLIQILLQEYRIIVSTALNGNEAVSMCEKNRYDIVFMDIDMPEKNGIIATKEIKEKINLNGKTPIVALTAMAMQGDKEMLLSEGLDDYMSKPLTREKLENVLDKYLKVTSV</sequence>
<feature type="domain" description="Response regulatory" evidence="7">
    <location>
        <begin position="523"/>
        <end position="640"/>
    </location>
</feature>
<reference evidence="8 9" key="1">
    <citation type="journal article" date="2012" name="Proc. Natl. Acad. Sci. U.S.A.">
        <title>Genome and physiology of a model Epsilonproteobacterium responsible for sulfide detoxification in marine oxygen depletion zones.</title>
        <authorList>
            <person name="Grote J."/>
            <person name="Schott T."/>
            <person name="Bruckner C.G."/>
            <person name="Glockner F.O."/>
            <person name="Jost G."/>
            <person name="Teeling H."/>
            <person name="Labrenz M."/>
            <person name="Jurgens K."/>
        </authorList>
    </citation>
    <scope>NUCLEOTIDE SEQUENCE [LARGE SCALE GENOMIC DNA]</scope>
    <source>
        <strain evidence="8 9">GD1</strain>
    </source>
</reference>
<dbReference type="CDD" id="cd17546">
    <property type="entry name" value="REC_hyHK_CKI1_RcsC-like"/>
    <property type="match status" value="1"/>
</dbReference>
<dbReference type="PANTHER" id="PTHR45339:SF1">
    <property type="entry name" value="HYBRID SIGNAL TRANSDUCTION HISTIDINE KINASE J"/>
    <property type="match status" value="1"/>
</dbReference>
<accession>B6BIQ6</accession>
<evidence type="ECO:0000256" key="3">
    <source>
        <dbReference type="ARBA" id="ARBA00022553"/>
    </source>
</evidence>
<dbReference type="SUPFAM" id="SSF55874">
    <property type="entry name" value="ATPase domain of HSP90 chaperone/DNA topoisomerase II/histidine kinase"/>
    <property type="match status" value="1"/>
</dbReference>
<dbReference type="HOGENOM" id="CLU_000445_114_15_7"/>
<dbReference type="EC" id="2.7.13.3" evidence="2"/>
<feature type="domain" description="Histidine kinase" evidence="6">
    <location>
        <begin position="164"/>
        <end position="383"/>
    </location>
</feature>
<dbReference type="eggNOG" id="COG0784">
    <property type="taxonomic scope" value="Bacteria"/>
</dbReference>
<keyword evidence="8" id="KW-0418">Kinase</keyword>
<evidence type="ECO:0000259" key="6">
    <source>
        <dbReference type="PROSITE" id="PS50109"/>
    </source>
</evidence>
<dbReference type="Pfam" id="PF00512">
    <property type="entry name" value="HisKA"/>
    <property type="match status" value="1"/>
</dbReference>
<evidence type="ECO:0000256" key="5">
    <source>
        <dbReference type="PROSITE-ProRule" id="PRU00169"/>
    </source>
</evidence>
<dbReference type="PROSITE" id="PS50109">
    <property type="entry name" value="HIS_KIN"/>
    <property type="match status" value="1"/>
</dbReference>
<dbReference type="Pfam" id="PF02518">
    <property type="entry name" value="HATPase_c"/>
    <property type="match status" value="1"/>
</dbReference>
<keyword evidence="9" id="KW-1185">Reference proteome</keyword>
<evidence type="ECO:0000313" key="8">
    <source>
        <dbReference type="EMBL" id="EHP30414.1"/>
    </source>
</evidence>
<dbReference type="SMART" id="SM00388">
    <property type="entry name" value="HisKA"/>
    <property type="match status" value="1"/>
</dbReference>
<evidence type="ECO:0000256" key="1">
    <source>
        <dbReference type="ARBA" id="ARBA00000085"/>
    </source>
</evidence>
<dbReference type="InterPro" id="IPR005467">
    <property type="entry name" value="His_kinase_dom"/>
</dbReference>
<dbReference type="InterPro" id="IPR003661">
    <property type="entry name" value="HisK_dim/P_dom"/>
</dbReference>
<dbReference type="InterPro" id="IPR004358">
    <property type="entry name" value="Sig_transdc_His_kin-like_C"/>
</dbReference>
<dbReference type="InterPro" id="IPR036097">
    <property type="entry name" value="HisK_dim/P_sf"/>
</dbReference>
<comment type="catalytic activity">
    <reaction evidence="1">
        <text>ATP + protein L-histidine = ADP + protein N-phospho-L-histidine.</text>
        <dbReference type="EC" id="2.7.13.3"/>
    </reaction>
</comment>
<proteinExistence type="predicted"/>
<dbReference type="PRINTS" id="PR00344">
    <property type="entry name" value="BCTRLSENSOR"/>
</dbReference>
<dbReference type="SMART" id="SM00387">
    <property type="entry name" value="HATPase_c"/>
    <property type="match status" value="1"/>
</dbReference>